<protein>
    <submittedName>
        <fullName evidence="2">Uncharacterized protein</fullName>
    </submittedName>
</protein>
<gene>
    <name evidence="2" type="ORF">MMAGJ_69220</name>
</gene>
<sequence length="136" mass="13859">MFLGSNSTAGPPVRAAAMARGSASTMSVALVTRSQNTEMAPNRSSAFSEPLQPLVSWKLPRPSSGIGACPTSASTGTRLASASPNPGMRLSEPPPDVAATTPNPLPARLYPSAITAAENSCLASTAVRSDRKYAAS</sequence>
<dbReference type="Proteomes" id="UP000465622">
    <property type="component" value="Chromosome"/>
</dbReference>
<evidence type="ECO:0000256" key="1">
    <source>
        <dbReference type="SAM" id="MobiDB-lite"/>
    </source>
</evidence>
<organism evidence="2 3">
    <name type="scientific">Mycolicibacterium mageritense</name>
    <name type="common">Mycobacterium mageritense</name>
    <dbReference type="NCBI Taxonomy" id="53462"/>
    <lineage>
        <taxon>Bacteria</taxon>
        <taxon>Bacillati</taxon>
        <taxon>Actinomycetota</taxon>
        <taxon>Actinomycetes</taxon>
        <taxon>Mycobacteriales</taxon>
        <taxon>Mycobacteriaceae</taxon>
        <taxon>Mycolicibacterium</taxon>
    </lineage>
</organism>
<evidence type="ECO:0000313" key="2">
    <source>
        <dbReference type="EMBL" id="BBX37640.1"/>
    </source>
</evidence>
<proteinExistence type="predicted"/>
<feature type="compositionally biased region" description="Polar residues" evidence="1">
    <location>
        <begin position="71"/>
        <end position="84"/>
    </location>
</feature>
<feature type="region of interest" description="Disordered" evidence="1">
    <location>
        <begin position="65"/>
        <end position="105"/>
    </location>
</feature>
<accession>A0ABM7I420</accession>
<name>A0ABM7I420_MYCME</name>
<reference evidence="2 3" key="1">
    <citation type="journal article" date="2019" name="Emerg. Microbes Infect.">
        <title>Comprehensive subspecies identification of 175 nontuberculous mycobacteria species based on 7547 genomic profiles.</title>
        <authorList>
            <person name="Matsumoto Y."/>
            <person name="Kinjo T."/>
            <person name="Motooka D."/>
            <person name="Nabeya D."/>
            <person name="Jung N."/>
            <person name="Uechi K."/>
            <person name="Horii T."/>
            <person name="Iida T."/>
            <person name="Fujita J."/>
            <person name="Nakamura S."/>
        </authorList>
    </citation>
    <scope>NUCLEOTIDE SEQUENCE [LARGE SCALE GENOMIC DNA]</scope>
    <source>
        <strain evidence="2 3">JCM 12375</strain>
    </source>
</reference>
<keyword evidence="3" id="KW-1185">Reference proteome</keyword>
<evidence type="ECO:0000313" key="3">
    <source>
        <dbReference type="Proteomes" id="UP000465622"/>
    </source>
</evidence>
<dbReference type="EMBL" id="AP022567">
    <property type="protein sequence ID" value="BBX37640.1"/>
    <property type="molecule type" value="Genomic_DNA"/>
</dbReference>